<dbReference type="EMBL" id="JAAIII010000007">
    <property type="protein sequence ID" value="NMM94987.1"/>
    <property type="molecule type" value="Genomic_DNA"/>
</dbReference>
<evidence type="ECO:0000259" key="1">
    <source>
        <dbReference type="PROSITE" id="PS51186"/>
    </source>
</evidence>
<gene>
    <name evidence="2" type="ORF">G1C95_2175</name>
</gene>
<dbReference type="Pfam" id="PF13508">
    <property type="entry name" value="Acetyltransf_7"/>
    <property type="match status" value="1"/>
</dbReference>
<dbReference type="InterPro" id="IPR016181">
    <property type="entry name" value="Acyl_CoA_acyltransferase"/>
</dbReference>
<comment type="caution">
    <text evidence="2">The sequence shown here is derived from an EMBL/GenBank/DDBJ whole genome shotgun (WGS) entry which is preliminary data.</text>
</comment>
<dbReference type="Proteomes" id="UP000532194">
    <property type="component" value="Unassembled WGS sequence"/>
</dbReference>
<sequence>MRNVVTVSVLEAYDDESLLRSYLDTFTDYYPDFDDWFVNKVQPNLGKSRWILIARMGNEVAGVCIIKATPAENKICALRVFDGFRHHGVGTSLVQYAIDQLGDPQPLVTVPEEFRSQYATLFRKFGFRQMAIYRDYYRSGKSEYAFNGFLNESDHSSEARKSAAAPRIIA</sequence>
<organism evidence="2 3">
    <name type="scientific">Bifidobacterium oedipodis</name>
    <dbReference type="NCBI Taxonomy" id="2675322"/>
    <lineage>
        <taxon>Bacteria</taxon>
        <taxon>Bacillati</taxon>
        <taxon>Actinomycetota</taxon>
        <taxon>Actinomycetes</taxon>
        <taxon>Bifidobacteriales</taxon>
        <taxon>Bifidobacteriaceae</taxon>
        <taxon>Bifidobacterium</taxon>
    </lineage>
</organism>
<dbReference type="PROSITE" id="PS51186">
    <property type="entry name" value="GNAT"/>
    <property type="match status" value="1"/>
</dbReference>
<feature type="domain" description="N-acetyltransferase" evidence="1">
    <location>
        <begin position="5"/>
        <end position="151"/>
    </location>
</feature>
<accession>A0A7Y0ERB7</accession>
<name>A0A7Y0ERB7_9BIFI</name>
<dbReference type="InterPro" id="IPR000182">
    <property type="entry name" value="GNAT_dom"/>
</dbReference>
<keyword evidence="2" id="KW-0808">Transferase</keyword>
<dbReference type="SUPFAM" id="SSF55729">
    <property type="entry name" value="Acyl-CoA N-acyltransferases (Nat)"/>
    <property type="match status" value="1"/>
</dbReference>
<proteinExistence type="predicted"/>
<dbReference type="CDD" id="cd04301">
    <property type="entry name" value="NAT_SF"/>
    <property type="match status" value="1"/>
</dbReference>
<dbReference type="GO" id="GO:0016747">
    <property type="term" value="F:acyltransferase activity, transferring groups other than amino-acyl groups"/>
    <property type="evidence" value="ECO:0007669"/>
    <property type="project" value="InterPro"/>
</dbReference>
<reference evidence="2 3" key="1">
    <citation type="submission" date="2020-02" db="EMBL/GenBank/DDBJ databases">
        <title>Characterization of phylogenetic diversity of novel bifidobacterial species isolated in Czech ZOOs.</title>
        <authorList>
            <person name="Lugli G.A."/>
            <person name="Vera N.B."/>
            <person name="Ventura M."/>
        </authorList>
    </citation>
    <scope>NUCLEOTIDE SEQUENCE [LARGE SCALE GENOMIC DNA]</scope>
    <source>
        <strain evidence="2 3">DSM 109957</strain>
    </source>
</reference>
<keyword evidence="3" id="KW-1185">Reference proteome</keyword>
<protein>
    <submittedName>
        <fullName evidence="2">N-acetyltransferase GCN5</fullName>
    </submittedName>
</protein>
<evidence type="ECO:0000313" key="3">
    <source>
        <dbReference type="Proteomes" id="UP000532194"/>
    </source>
</evidence>
<evidence type="ECO:0000313" key="2">
    <source>
        <dbReference type="EMBL" id="NMM94987.1"/>
    </source>
</evidence>
<dbReference type="Gene3D" id="3.40.630.30">
    <property type="match status" value="1"/>
</dbReference>
<dbReference type="AlphaFoldDB" id="A0A7Y0ERB7"/>